<dbReference type="InterPro" id="IPR036188">
    <property type="entry name" value="FAD/NAD-bd_sf"/>
</dbReference>
<dbReference type="Pfam" id="PF01494">
    <property type="entry name" value="FAD_binding_3"/>
    <property type="match status" value="1"/>
</dbReference>
<keyword evidence="2" id="KW-0274">FAD</keyword>
<dbReference type="InterPro" id="IPR002938">
    <property type="entry name" value="FAD-bd"/>
</dbReference>
<accession>B9TM13</accession>
<evidence type="ECO:0000256" key="3">
    <source>
        <dbReference type="ARBA" id="ARBA00023002"/>
    </source>
</evidence>
<dbReference type="GO" id="GO:0071949">
    <property type="term" value="F:FAD binding"/>
    <property type="evidence" value="ECO:0007669"/>
    <property type="project" value="InterPro"/>
</dbReference>
<evidence type="ECO:0000313" key="6">
    <source>
        <dbReference type="EMBL" id="EEF23100.1"/>
    </source>
</evidence>
<reference evidence="7" key="1">
    <citation type="journal article" date="2010" name="Nat. Biotechnol.">
        <title>Draft genome sequence of the oilseed species Ricinus communis.</title>
        <authorList>
            <person name="Chan A.P."/>
            <person name="Crabtree J."/>
            <person name="Zhao Q."/>
            <person name="Lorenzi H."/>
            <person name="Orvis J."/>
            <person name="Puiu D."/>
            <person name="Melake-Berhan A."/>
            <person name="Jones K.M."/>
            <person name="Redman J."/>
            <person name="Chen G."/>
            <person name="Cahoon E.B."/>
            <person name="Gedil M."/>
            <person name="Stanke M."/>
            <person name="Haas B.J."/>
            <person name="Wortman J.R."/>
            <person name="Fraser-Liggett C.M."/>
            <person name="Ravel J."/>
            <person name="Rabinowicz P.D."/>
        </authorList>
    </citation>
    <scope>NUCLEOTIDE SEQUENCE [LARGE SCALE GENOMIC DNA]</scope>
    <source>
        <strain evidence="7">cv. Hale</strain>
    </source>
</reference>
<keyword evidence="7" id="KW-1185">Reference proteome</keyword>
<evidence type="ECO:0000256" key="4">
    <source>
        <dbReference type="ARBA" id="ARBA00023033"/>
    </source>
</evidence>
<dbReference type="PANTHER" id="PTHR46972">
    <property type="entry name" value="MONOOXYGENASE ASQM-RELATED"/>
    <property type="match status" value="1"/>
</dbReference>
<sequence>MTTSIAIIGAGLGGLTLARVLHVHGIAATVYEGEASPSARPQGGLLDIHDFNGQLALKDAGLFEEFTALIQHGGQATRVLDKEATYCSSKVTMAVAAGRKSS</sequence>
<dbReference type="SUPFAM" id="SSF51905">
    <property type="entry name" value="FAD/NAD(P)-binding domain"/>
    <property type="match status" value="1"/>
</dbReference>
<evidence type="ECO:0000256" key="2">
    <source>
        <dbReference type="ARBA" id="ARBA00022827"/>
    </source>
</evidence>
<dbReference type="AlphaFoldDB" id="B9TM13"/>
<proteinExistence type="predicted"/>
<dbReference type="Proteomes" id="UP000008311">
    <property type="component" value="Unassembled WGS sequence"/>
</dbReference>
<keyword evidence="1" id="KW-0285">Flavoprotein</keyword>
<dbReference type="eggNOG" id="ENOG502SJT3">
    <property type="taxonomic scope" value="Eukaryota"/>
</dbReference>
<keyword evidence="3" id="KW-0560">Oxidoreductase</keyword>
<dbReference type="Gene3D" id="3.50.50.60">
    <property type="entry name" value="FAD/NAD(P)-binding domain"/>
    <property type="match status" value="1"/>
</dbReference>
<dbReference type="PANTHER" id="PTHR46972:SF1">
    <property type="entry name" value="FAD DEPENDENT OXIDOREDUCTASE DOMAIN-CONTAINING PROTEIN"/>
    <property type="match status" value="1"/>
</dbReference>
<evidence type="ECO:0000313" key="7">
    <source>
        <dbReference type="Proteomes" id="UP000008311"/>
    </source>
</evidence>
<feature type="domain" description="FAD-binding" evidence="5">
    <location>
        <begin position="3"/>
        <end position="68"/>
    </location>
</feature>
<protein>
    <recommendedName>
        <fullName evidence="5">FAD-binding domain-containing protein</fullName>
    </recommendedName>
</protein>
<gene>
    <name evidence="6" type="ORF">RCOM_1908520</name>
</gene>
<dbReference type="EMBL" id="EQ987860">
    <property type="protein sequence ID" value="EEF23100.1"/>
    <property type="molecule type" value="Genomic_DNA"/>
</dbReference>
<keyword evidence="4" id="KW-0503">Monooxygenase</keyword>
<feature type="non-terminal residue" evidence="6">
    <location>
        <position position="102"/>
    </location>
</feature>
<evidence type="ECO:0000259" key="5">
    <source>
        <dbReference type="Pfam" id="PF01494"/>
    </source>
</evidence>
<dbReference type="InParanoid" id="B9TM13"/>
<evidence type="ECO:0000256" key="1">
    <source>
        <dbReference type="ARBA" id="ARBA00022630"/>
    </source>
</evidence>
<dbReference type="GO" id="GO:0004497">
    <property type="term" value="F:monooxygenase activity"/>
    <property type="evidence" value="ECO:0007669"/>
    <property type="project" value="UniProtKB-KW"/>
</dbReference>
<name>B9TM13_RICCO</name>
<organism evidence="6 7">
    <name type="scientific">Ricinus communis</name>
    <name type="common">Castor bean</name>
    <dbReference type="NCBI Taxonomy" id="3988"/>
    <lineage>
        <taxon>Eukaryota</taxon>
        <taxon>Viridiplantae</taxon>
        <taxon>Streptophyta</taxon>
        <taxon>Embryophyta</taxon>
        <taxon>Tracheophyta</taxon>
        <taxon>Spermatophyta</taxon>
        <taxon>Magnoliopsida</taxon>
        <taxon>eudicotyledons</taxon>
        <taxon>Gunneridae</taxon>
        <taxon>Pentapetalae</taxon>
        <taxon>rosids</taxon>
        <taxon>fabids</taxon>
        <taxon>Malpighiales</taxon>
        <taxon>Euphorbiaceae</taxon>
        <taxon>Acalyphoideae</taxon>
        <taxon>Acalypheae</taxon>
        <taxon>Ricinus</taxon>
    </lineage>
</organism>